<accession>A0A6D2KV31</accession>
<dbReference type="AlphaFoldDB" id="A0A6D2KV31"/>
<keyword evidence="1" id="KW-0862">Zinc</keyword>
<sequence length="98" mass="10857">MLLGLRGEHGESLQEYQNKWRLQKYAIDVLTAVMVSQPPTAYVNISHVFVEFLLKVKEPCGKCFSSNSNLAGHVSLHTGLAVEAEDEDAVEEEVEAPN</sequence>
<feature type="domain" description="C2H2-type" evidence="2">
    <location>
        <begin position="54"/>
        <end position="79"/>
    </location>
</feature>
<dbReference type="InterPro" id="IPR013087">
    <property type="entry name" value="Znf_C2H2_type"/>
</dbReference>
<evidence type="ECO:0000256" key="1">
    <source>
        <dbReference type="PROSITE-ProRule" id="PRU00042"/>
    </source>
</evidence>
<keyword evidence="1" id="KW-0863">Zinc-finger</keyword>
<keyword evidence="4" id="KW-1185">Reference proteome</keyword>
<evidence type="ECO:0000313" key="3">
    <source>
        <dbReference type="EMBL" id="CAA7055928.1"/>
    </source>
</evidence>
<evidence type="ECO:0000313" key="4">
    <source>
        <dbReference type="Proteomes" id="UP000467841"/>
    </source>
</evidence>
<evidence type="ECO:0000259" key="2">
    <source>
        <dbReference type="PROSITE" id="PS50157"/>
    </source>
</evidence>
<dbReference type="GO" id="GO:0008270">
    <property type="term" value="F:zinc ion binding"/>
    <property type="evidence" value="ECO:0007669"/>
    <property type="project" value="UniProtKB-KW"/>
</dbReference>
<dbReference type="PROSITE" id="PS50157">
    <property type="entry name" value="ZINC_FINGER_C2H2_2"/>
    <property type="match status" value="1"/>
</dbReference>
<dbReference type="Gene3D" id="3.30.160.60">
    <property type="entry name" value="Classic Zinc Finger"/>
    <property type="match status" value="1"/>
</dbReference>
<keyword evidence="1" id="KW-0479">Metal-binding</keyword>
<reference evidence="3" key="1">
    <citation type="submission" date="2020-01" db="EMBL/GenBank/DDBJ databases">
        <authorList>
            <person name="Mishra B."/>
        </authorList>
    </citation>
    <scope>NUCLEOTIDE SEQUENCE [LARGE SCALE GENOMIC DNA]</scope>
</reference>
<name>A0A6D2KV31_9BRAS</name>
<organism evidence="3 4">
    <name type="scientific">Microthlaspi erraticum</name>
    <dbReference type="NCBI Taxonomy" id="1685480"/>
    <lineage>
        <taxon>Eukaryota</taxon>
        <taxon>Viridiplantae</taxon>
        <taxon>Streptophyta</taxon>
        <taxon>Embryophyta</taxon>
        <taxon>Tracheophyta</taxon>
        <taxon>Spermatophyta</taxon>
        <taxon>Magnoliopsida</taxon>
        <taxon>eudicotyledons</taxon>
        <taxon>Gunneridae</taxon>
        <taxon>Pentapetalae</taxon>
        <taxon>rosids</taxon>
        <taxon>malvids</taxon>
        <taxon>Brassicales</taxon>
        <taxon>Brassicaceae</taxon>
        <taxon>Coluteocarpeae</taxon>
        <taxon>Microthlaspi</taxon>
    </lineage>
</organism>
<gene>
    <name evidence="3" type="ORF">MERR_LOCUS43164</name>
</gene>
<dbReference type="Proteomes" id="UP000467841">
    <property type="component" value="Unassembled WGS sequence"/>
</dbReference>
<proteinExistence type="predicted"/>
<dbReference type="EMBL" id="CACVBM020001618">
    <property type="protein sequence ID" value="CAA7055928.1"/>
    <property type="molecule type" value="Genomic_DNA"/>
</dbReference>
<protein>
    <recommendedName>
        <fullName evidence="2">C2H2-type domain-containing protein</fullName>
    </recommendedName>
</protein>
<comment type="caution">
    <text evidence="3">The sequence shown here is derived from an EMBL/GenBank/DDBJ whole genome shotgun (WGS) entry which is preliminary data.</text>
</comment>